<evidence type="ECO:0000256" key="10">
    <source>
        <dbReference type="ARBA" id="ARBA00022833"/>
    </source>
</evidence>
<evidence type="ECO:0000256" key="4">
    <source>
        <dbReference type="ARBA" id="ARBA00012483"/>
    </source>
</evidence>
<sequence length="916" mass="103294">MAEEITCRICRGESTPEQPLLHPCKCRGSIKYIHQDCLMEWLSHQSRHDRKCDICNTPYRFCVIYDAEMPAQMPFGEVAKRVVTLAARVLLHFLCFFLFTVCIVQIPLFWKFITRLFTYALDGKPMAHVPARHIILYGAYTTRARSGALLTGDASAFDRFQIIFFDTYLPGLLQVSMFVLVLFVILIEHEWVVREEGYRNLLLRQIGHEPRTKLADLLTQMRQHNWEPNAVPERDGDGNGVENGEENGERNGNDPPIGDDNMHVLRERLAAAQQRDHIIGLDQFPNHVLPNAIAAGRVRDDDDDTSISDTSHDEADEANAAADDNEPPEELERRRNLAEDEMMAAEAANENILELLGFRFNLLTPLQLMMLVDFFVILFLFAAYLLPHSIGNMVFFVGVSVVMGAYRMAAMRLVEAADDLVLTRVRVLVRNGSSGLSAEPQSAWERAVYLGIGCFVICQAVRTYMRAMVAHEYPLTGSARRVYKMLFRVVVTAKVFAIFGIEIVVFPIYCGFLLDACLAPLFNTRFVSQSPAGTQYHLLFTTSQELALNVYWRVLHNWVAGTCYMFVIALFVSMVRTRIFRPGVLFFIKSPEEPNARLIHDAVVKPFAMQISRILLSAKVYLKLILGGIGAVTWALRLLVHSPFSAQEGAFLPIRLPTLTGYFALKLVVYSLVADRNRVAALCFRFWDASFAVLCHKLRLSHFVLDRPVPQERGYVVYRHALSRVFQLGALDYTLPVSYSEAQRMFRANPDVHACFVPDGSYIRAPSSDDNSRTFLKRMFVCVSKYDQLLSPGDPAPALDPADDPDTDWWDADIAFEDSYAVVYAPPHLRLRCFLLVCGVCLFAALLVVTVFVAAAAVGASIELATYKLVALTPLAWDARNFRYADALSILVGLRVLMYAVAAYERRPTLAEARRG</sequence>
<dbReference type="EC" id="2.3.2.27" evidence="4"/>
<evidence type="ECO:0000256" key="11">
    <source>
        <dbReference type="ARBA" id="ARBA00022989"/>
    </source>
</evidence>
<keyword evidence="8" id="KW-0863">Zinc-finger</keyword>
<dbReference type="Gene3D" id="3.30.40.10">
    <property type="entry name" value="Zinc/RING finger domain, C3HC4 (zinc finger)"/>
    <property type="match status" value="1"/>
</dbReference>
<evidence type="ECO:0000256" key="14">
    <source>
        <dbReference type="SAM" id="Phobius"/>
    </source>
</evidence>
<protein>
    <recommendedName>
        <fullName evidence="4">RING-type E3 ubiquitin transferase</fullName>
        <ecNumber evidence="4">2.3.2.27</ecNumber>
    </recommendedName>
</protein>
<evidence type="ECO:0000256" key="8">
    <source>
        <dbReference type="ARBA" id="ARBA00022771"/>
    </source>
</evidence>
<comment type="pathway">
    <text evidence="3">Protein modification; protein ubiquitination.</text>
</comment>
<dbReference type="GO" id="GO:0036503">
    <property type="term" value="P:ERAD pathway"/>
    <property type="evidence" value="ECO:0007669"/>
    <property type="project" value="TreeGrafter"/>
</dbReference>
<feature type="transmembrane region" description="Helical" evidence="14">
    <location>
        <begin position="555"/>
        <end position="575"/>
    </location>
</feature>
<feature type="transmembrane region" description="Helical" evidence="14">
    <location>
        <begin position="168"/>
        <end position="187"/>
    </location>
</feature>
<evidence type="ECO:0000256" key="12">
    <source>
        <dbReference type="ARBA" id="ARBA00023136"/>
    </source>
</evidence>
<dbReference type="GO" id="GO:0061630">
    <property type="term" value="F:ubiquitin protein ligase activity"/>
    <property type="evidence" value="ECO:0007669"/>
    <property type="project" value="UniProtKB-EC"/>
</dbReference>
<reference evidence="17" key="1">
    <citation type="journal article" date="2018" name="Nat. Microbiol.">
        <title>Leveraging single-cell genomics to expand the fungal tree of life.</title>
        <authorList>
            <person name="Ahrendt S.R."/>
            <person name="Quandt C.A."/>
            <person name="Ciobanu D."/>
            <person name="Clum A."/>
            <person name="Salamov A."/>
            <person name="Andreopoulos B."/>
            <person name="Cheng J.F."/>
            <person name="Woyke T."/>
            <person name="Pelin A."/>
            <person name="Henrissat B."/>
            <person name="Reynolds N.K."/>
            <person name="Benny G.L."/>
            <person name="Smith M.E."/>
            <person name="James T.Y."/>
            <person name="Grigoriev I.V."/>
        </authorList>
    </citation>
    <scope>NUCLEOTIDE SEQUENCE [LARGE SCALE GENOMIC DNA]</scope>
    <source>
        <strain evidence="17">Baker2002</strain>
    </source>
</reference>
<gene>
    <name evidence="16" type="ORF">METBISCDRAFT_16650</name>
</gene>
<dbReference type="SMART" id="SM00744">
    <property type="entry name" value="RINGv"/>
    <property type="match status" value="1"/>
</dbReference>
<keyword evidence="17" id="KW-1185">Reference proteome</keyword>
<feature type="non-terminal residue" evidence="16">
    <location>
        <position position="916"/>
    </location>
</feature>
<evidence type="ECO:0000256" key="6">
    <source>
        <dbReference type="ARBA" id="ARBA00022692"/>
    </source>
</evidence>
<feature type="transmembrane region" description="Helical" evidence="14">
    <location>
        <begin position="882"/>
        <end position="904"/>
    </location>
</feature>
<dbReference type="GO" id="GO:0005789">
    <property type="term" value="C:endoplasmic reticulum membrane"/>
    <property type="evidence" value="ECO:0007669"/>
    <property type="project" value="TreeGrafter"/>
</dbReference>
<keyword evidence="5" id="KW-0808">Transferase</keyword>
<evidence type="ECO:0000256" key="13">
    <source>
        <dbReference type="SAM" id="MobiDB-lite"/>
    </source>
</evidence>
<feature type="domain" description="RING-CH-type" evidence="15">
    <location>
        <begin position="1"/>
        <end position="62"/>
    </location>
</feature>
<feature type="transmembrane region" description="Helical" evidence="14">
    <location>
        <begin position="652"/>
        <end position="673"/>
    </location>
</feature>
<feature type="transmembrane region" description="Helical" evidence="14">
    <location>
        <begin position="620"/>
        <end position="640"/>
    </location>
</feature>
<dbReference type="SUPFAM" id="SSF57850">
    <property type="entry name" value="RING/U-box"/>
    <property type="match status" value="1"/>
</dbReference>
<name>A0A4V1J2Z4_9ASCO</name>
<evidence type="ECO:0000256" key="1">
    <source>
        <dbReference type="ARBA" id="ARBA00000900"/>
    </source>
</evidence>
<keyword evidence="9" id="KW-0833">Ubl conjugation pathway</keyword>
<feature type="transmembrane region" description="Helical" evidence="14">
    <location>
        <begin position="447"/>
        <end position="465"/>
    </location>
</feature>
<feature type="transmembrane region" description="Helical" evidence="14">
    <location>
        <begin position="486"/>
        <end position="514"/>
    </location>
</feature>
<comment type="catalytic activity">
    <reaction evidence="1">
        <text>S-ubiquitinyl-[E2 ubiquitin-conjugating enzyme]-L-cysteine + [acceptor protein]-L-lysine = [E2 ubiquitin-conjugating enzyme]-L-cysteine + N(6)-ubiquitinyl-[acceptor protein]-L-lysine.</text>
        <dbReference type="EC" id="2.3.2.27"/>
    </reaction>
</comment>
<evidence type="ECO:0000313" key="16">
    <source>
        <dbReference type="EMBL" id="RKP30269.1"/>
    </source>
</evidence>
<dbReference type="CDD" id="cd16702">
    <property type="entry name" value="RING_CH-C4HC3_MARCH6"/>
    <property type="match status" value="1"/>
</dbReference>
<dbReference type="PANTHER" id="PTHR13145">
    <property type="entry name" value="SSM4 PROTEIN"/>
    <property type="match status" value="1"/>
</dbReference>
<dbReference type="AlphaFoldDB" id="A0A4V1J2Z4"/>
<evidence type="ECO:0000256" key="3">
    <source>
        <dbReference type="ARBA" id="ARBA00004906"/>
    </source>
</evidence>
<dbReference type="OrthoDB" id="1108038at2759"/>
<keyword evidence="10" id="KW-0862">Zinc</keyword>
<feature type="transmembrane region" description="Helical" evidence="14">
    <location>
        <begin position="368"/>
        <end position="386"/>
    </location>
</feature>
<proteinExistence type="predicted"/>
<evidence type="ECO:0000256" key="7">
    <source>
        <dbReference type="ARBA" id="ARBA00022723"/>
    </source>
</evidence>
<keyword evidence="7" id="KW-0479">Metal-binding</keyword>
<keyword evidence="6 14" id="KW-0812">Transmembrane</keyword>
<evidence type="ECO:0000256" key="2">
    <source>
        <dbReference type="ARBA" id="ARBA00004141"/>
    </source>
</evidence>
<dbReference type="Pfam" id="PF12906">
    <property type="entry name" value="RINGv"/>
    <property type="match status" value="1"/>
</dbReference>
<dbReference type="InterPro" id="IPR011016">
    <property type="entry name" value="Znf_RING-CH"/>
</dbReference>
<evidence type="ECO:0000259" key="15">
    <source>
        <dbReference type="PROSITE" id="PS51292"/>
    </source>
</evidence>
<dbReference type="EMBL" id="ML004462">
    <property type="protein sequence ID" value="RKP30269.1"/>
    <property type="molecule type" value="Genomic_DNA"/>
</dbReference>
<organism evidence="16 17">
    <name type="scientific">Metschnikowia bicuspidata</name>
    <dbReference type="NCBI Taxonomy" id="27322"/>
    <lineage>
        <taxon>Eukaryota</taxon>
        <taxon>Fungi</taxon>
        <taxon>Dikarya</taxon>
        <taxon>Ascomycota</taxon>
        <taxon>Saccharomycotina</taxon>
        <taxon>Pichiomycetes</taxon>
        <taxon>Metschnikowiaceae</taxon>
        <taxon>Metschnikowia</taxon>
    </lineage>
</organism>
<dbReference type="PANTHER" id="PTHR13145:SF0">
    <property type="entry name" value="E3 UBIQUITIN-PROTEIN LIGASE MARCHF6"/>
    <property type="match status" value="1"/>
</dbReference>
<keyword evidence="12 14" id="KW-0472">Membrane</keyword>
<evidence type="ECO:0000256" key="5">
    <source>
        <dbReference type="ARBA" id="ARBA00022679"/>
    </source>
</evidence>
<dbReference type="InterPro" id="IPR013083">
    <property type="entry name" value="Znf_RING/FYVE/PHD"/>
</dbReference>
<dbReference type="GO" id="GO:0008270">
    <property type="term" value="F:zinc ion binding"/>
    <property type="evidence" value="ECO:0007669"/>
    <property type="project" value="UniProtKB-KW"/>
</dbReference>
<feature type="region of interest" description="Disordered" evidence="13">
    <location>
        <begin position="227"/>
        <end position="261"/>
    </location>
</feature>
<dbReference type="Proteomes" id="UP000268321">
    <property type="component" value="Unassembled WGS sequence"/>
</dbReference>
<accession>A0A4V1J2Z4</accession>
<feature type="transmembrane region" description="Helical" evidence="14">
    <location>
        <begin position="89"/>
        <end position="110"/>
    </location>
</feature>
<comment type="subcellular location">
    <subcellularLocation>
        <location evidence="2">Membrane</location>
        <topology evidence="2">Multi-pass membrane protein</topology>
    </subcellularLocation>
</comment>
<evidence type="ECO:0000313" key="17">
    <source>
        <dbReference type="Proteomes" id="UP000268321"/>
    </source>
</evidence>
<evidence type="ECO:0000256" key="9">
    <source>
        <dbReference type="ARBA" id="ARBA00022786"/>
    </source>
</evidence>
<feature type="transmembrane region" description="Helical" evidence="14">
    <location>
        <begin position="834"/>
        <end position="862"/>
    </location>
</feature>
<feature type="region of interest" description="Disordered" evidence="13">
    <location>
        <begin position="295"/>
        <end position="329"/>
    </location>
</feature>
<keyword evidence="11 14" id="KW-1133">Transmembrane helix</keyword>
<dbReference type="PROSITE" id="PS51292">
    <property type="entry name" value="ZF_RING_CH"/>
    <property type="match status" value="1"/>
</dbReference>